<evidence type="ECO:0000313" key="4">
    <source>
        <dbReference type="EMBL" id="AKU99696.1"/>
    </source>
</evidence>
<proteinExistence type="predicted"/>
<sequence>MAVVVRDFMNPTLLYIHEGDRLTLARGPIVGWGIMAVAVLDESHRPVGLVSLHDLEQGSRRTPRQAGEAGAVETVRDTESLEVAARKAAEARHGNLHGHLVVVDEKGVALGIVTSVDILRAMLGMKPRHAPILPNEASDEEKRAGSPAVPL</sequence>
<dbReference type="EMBL" id="CP012333">
    <property type="protein sequence ID" value="AKU99696.1"/>
    <property type="molecule type" value="Genomic_DNA"/>
</dbReference>
<accession>A0A0K1Q216</accession>
<dbReference type="SUPFAM" id="SSF54631">
    <property type="entry name" value="CBS-domain pair"/>
    <property type="match status" value="1"/>
</dbReference>
<keyword evidence="1" id="KW-0129">CBS domain</keyword>
<evidence type="ECO:0000256" key="1">
    <source>
        <dbReference type="PROSITE-ProRule" id="PRU00703"/>
    </source>
</evidence>
<dbReference type="RefSeq" id="WP_146651111.1">
    <property type="nucleotide sequence ID" value="NZ_CP012333.1"/>
</dbReference>
<evidence type="ECO:0000313" key="5">
    <source>
        <dbReference type="Proteomes" id="UP000064967"/>
    </source>
</evidence>
<dbReference type="Pfam" id="PF00571">
    <property type="entry name" value="CBS"/>
    <property type="match status" value="2"/>
</dbReference>
<name>A0A0K1Q216_9BACT</name>
<dbReference type="Gene3D" id="3.10.580.10">
    <property type="entry name" value="CBS-domain"/>
    <property type="match status" value="2"/>
</dbReference>
<dbReference type="InterPro" id="IPR046342">
    <property type="entry name" value="CBS_dom_sf"/>
</dbReference>
<dbReference type="Proteomes" id="UP000064967">
    <property type="component" value="Chromosome"/>
</dbReference>
<gene>
    <name evidence="4" type="ORF">AKJ09_06360</name>
</gene>
<feature type="region of interest" description="Disordered" evidence="2">
    <location>
        <begin position="131"/>
        <end position="151"/>
    </location>
</feature>
<dbReference type="CDD" id="cd02205">
    <property type="entry name" value="CBS_pair_SF"/>
    <property type="match status" value="1"/>
</dbReference>
<organism evidence="4 5">
    <name type="scientific">Labilithrix luteola</name>
    <dbReference type="NCBI Taxonomy" id="1391654"/>
    <lineage>
        <taxon>Bacteria</taxon>
        <taxon>Pseudomonadati</taxon>
        <taxon>Myxococcota</taxon>
        <taxon>Polyangia</taxon>
        <taxon>Polyangiales</taxon>
        <taxon>Labilitrichaceae</taxon>
        <taxon>Labilithrix</taxon>
    </lineage>
</organism>
<keyword evidence="5" id="KW-1185">Reference proteome</keyword>
<dbReference type="PROSITE" id="PS51371">
    <property type="entry name" value="CBS"/>
    <property type="match status" value="1"/>
</dbReference>
<dbReference type="SMART" id="SM00116">
    <property type="entry name" value="CBS"/>
    <property type="match status" value="1"/>
</dbReference>
<evidence type="ECO:0000256" key="2">
    <source>
        <dbReference type="SAM" id="MobiDB-lite"/>
    </source>
</evidence>
<feature type="domain" description="CBS" evidence="3">
    <location>
        <begin position="61"/>
        <end position="132"/>
    </location>
</feature>
<dbReference type="STRING" id="1391654.AKJ09_06360"/>
<dbReference type="AlphaFoldDB" id="A0A0K1Q216"/>
<evidence type="ECO:0000259" key="3">
    <source>
        <dbReference type="PROSITE" id="PS51371"/>
    </source>
</evidence>
<dbReference type="OrthoDB" id="5453522at2"/>
<reference evidence="4 5" key="1">
    <citation type="submission" date="2015-08" db="EMBL/GenBank/DDBJ databases">
        <authorList>
            <person name="Babu N.S."/>
            <person name="Beckwith C.J."/>
            <person name="Beseler K.G."/>
            <person name="Brison A."/>
            <person name="Carone J.V."/>
            <person name="Caskin T.P."/>
            <person name="Diamond M."/>
            <person name="Durham M.E."/>
            <person name="Foxe J.M."/>
            <person name="Go M."/>
            <person name="Henderson B.A."/>
            <person name="Jones I.B."/>
            <person name="McGettigan J.A."/>
            <person name="Micheletti S.J."/>
            <person name="Nasrallah M.E."/>
            <person name="Ortiz D."/>
            <person name="Piller C.R."/>
            <person name="Privatt S.R."/>
            <person name="Schneider S.L."/>
            <person name="Sharp S."/>
            <person name="Smith T.C."/>
            <person name="Stanton J.D."/>
            <person name="Ullery H.E."/>
            <person name="Wilson R.J."/>
            <person name="Serrano M.G."/>
            <person name="Buck G."/>
            <person name="Lee V."/>
            <person name="Wang Y."/>
            <person name="Carvalho R."/>
            <person name="Voegtly L."/>
            <person name="Shi R."/>
            <person name="Duckworth R."/>
            <person name="Johnson A."/>
            <person name="Loviza R."/>
            <person name="Walstead R."/>
            <person name="Shah Z."/>
            <person name="Kiflezghi M."/>
            <person name="Wade K."/>
            <person name="Ball S.L."/>
            <person name="Bradley K.W."/>
            <person name="Asai D.J."/>
            <person name="Bowman C.A."/>
            <person name="Russell D.A."/>
            <person name="Pope W.H."/>
            <person name="Jacobs-Sera D."/>
            <person name="Hendrix R.W."/>
            <person name="Hatfull G.F."/>
        </authorList>
    </citation>
    <scope>NUCLEOTIDE SEQUENCE [LARGE SCALE GENOMIC DNA]</scope>
    <source>
        <strain evidence="4 5">DSM 27648</strain>
    </source>
</reference>
<protein>
    <recommendedName>
        <fullName evidence="3">CBS domain-containing protein</fullName>
    </recommendedName>
</protein>
<dbReference type="KEGG" id="llu:AKJ09_06360"/>
<dbReference type="InterPro" id="IPR000644">
    <property type="entry name" value="CBS_dom"/>
</dbReference>
<feature type="region of interest" description="Disordered" evidence="2">
    <location>
        <begin position="56"/>
        <end position="75"/>
    </location>
</feature>